<comment type="caution">
    <text evidence="3">The sequence shown here is derived from an EMBL/GenBank/DDBJ whole genome shotgun (WGS) entry which is preliminary data.</text>
</comment>
<dbReference type="InterPro" id="IPR011009">
    <property type="entry name" value="Kinase-like_dom_sf"/>
</dbReference>
<dbReference type="PANTHER" id="PTHR21064:SF6">
    <property type="entry name" value="AMINOGLYCOSIDE PHOSPHOTRANSFERASE DOMAIN-CONTAINING PROTEIN"/>
    <property type="match status" value="1"/>
</dbReference>
<protein>
    <submittedName>
        <fullName evidence="3">Phosphotransferase</fullName>
    </submittedName>
</protein>
<dbReference type="Proteomes" id="UP000661006">
    <property type="component" value="Unassembled WGS sequence"/>
</dbReference>
<feature type="domain" description="Aminoglycoside phosphotransferase" evidence="2">
    <location>
        <begin position="54"/>
        <end position="305"/>
    </location>
</feature>
<dbReference type="SUPFAM" id="SSF56112">
    <property type="entry name" value="Protein kinase-like (PK-like)"/>
    <property type="match status" value="1"/>
</dbReference>
<gene>
    <name evidence="3" type="ORF">HKD32_05825</name>
</gene>
<reference evidence="3" key="2">
    <citation type="submission" date="2020-11" db="EMBL/GenBank/DDBJ databases">
        <title>Description of novel Gluconobacter species.</title>
        <authorList>
            <person name="Cleenwerck I."/>
            <person name="Cnockaert M."/>
            <person name="Borremans W."/>
            <person name="Wieme A.D."/>
            <person name="De Vuyst L."/>
            <person name="Vandamme P."/>
        </authorList>
    </citation>
    <scope>NUCLEOTIDE SEQUENCE</scope>
    <source>
        <strain evidence="3">R71697</strain>
    </source>
</reference>
<dbReference type="GO" id="GO:0009088">
    <property type="term" value="P:threonine biosynthetic process"/>
    <property type="evidence" value="ECO:0007669"/>
    <property type="project" value="TreeGrafter"/>
</dbReference>
<sequence>MTAPGQFGVKGVQAERHWPPLTLEEAGRVLGRFALASAPDTLLWHGQRPFSATALVKLADGTVLFLKRHDPRLRDYAALMEEHAFMAHLTAQGLPVQVPVKDRAGRSVTEENRWIYEVFRPLPGLDLYRDVQSWEPFFCAEQAHTAGRALGRLHLASKEYAAPARPNDRLLLSSFQAITQPDLETGLTQWGKSQPGLNALFQSPSWEPDLKVLLPFHDRLKPLLSHIEPLWGHGDWHPSNQFWTSSDPTAEICGIFDFGMSDRTCAAYDLTVAIERTAITWLASDYTVTWDQLAALLAGYQSIRPLSPTERRLVVAFLPLVHVEFALSEVSYYRTLVHDAASATVAYSDYLIGHAHWFARPEGQALLHWLEDTLEQTASCP</sequence>
<reference evidence="3" key="1">
    <citation type="submission" date="2020-04" db="EMBL/GenBank/DDBJ databases">
        <authorList>
            <person name="Sombolestani A."/>
        </authorList>
    </citation>
    <scope>NUCLEOTIDE SEQUENCE</scope>
    <source>
        <strain evidence="3">R71697</strain>
    </source>
</reference>
<comment type="similarity">
    <text evidence="1">Belongs to the pseudomonas-type ThrB family.</text>
</comment>
<dbReference type="RefSeq" id="WP_061931983.1">
    <property type="nucleotide sequence ID" value="NZ_JABCQN010000002.1"/>
</dbReference>
<organism evidence="3 4">
    <name type="scientific">Gluconobacter japonicus</name>
    <dbReference type="NCBI Taxonomy" id="376620"/>
    <lineage>
        <taxon>Bacteria</taxon>
        <taxon>Pseudomonadati</taxon>
        <taxon>Pseudomonadota</taxon>
        <taxon>Alphaproteobacteria</taxon>
        <taxon>Acetobacterales</taxon>
        <taxon>Acetobacteraceae</taxon>
        <taxon>Gluconobacter</taxon>
    </lineage>
</organism>
<proteinExistence type="inferred from homology"/>
<dbReference type="Gene3D" id="3.90.1200.10">
    <property type="match status" value="1"/>
</dbReference>
<dbReference type="Pfam" id="PF01636">
    <property type="entry name" value="APH"/>
    <property type="match status" value="1"/>
</dbReference>
<dbReference type="GO" id="GO:0004413">
    <property type="term" value="F:homoserine kinase activity"/>
    <property type="evidence" value="ECO:0007669"/>
    <property type="project" value="TreeGrafter"/>
</dbReference>
<dbReference type="PANTHER" id="PTHR21064">
    <property type="entry name" value="AMINOGLYCOSIDE PHOSPHOTRANSFERASE DOMAIN-CONTAINING PROTEIN-RELATED"/>
    <property type="match status" value="1"/>
</dbReference>
<evidence type="ECO:0000313" key="3">
    <source>
        <dbReference type="EMBL" id="MBF0870379.1"/>
    </source>
</evidence>
<dbReference type="InterPro" id="IPR002575">
    <property type="entry name" value="Aminoglycoside_PTrfase"/>
</dbReference>
<name>A0A9Q2ILI1_GLUJA</name>
<evidence type="ECO:0000259" key="2">
    <source>
        <dbReference type="Pfam" id="PF01636"/>
    </source>
</evidence>
<dbReference type="InterPro" id="IPR050249">
    <property type="entry name" value="Pseudomonas-type_ThrB"/>
</dbReference>
<dbReference type="EMBL" id="JABCQN010000002">
    <property type="protein sequence ID" value="MBF0870379.1"/>
    <property type="molecule type" value="Genomic_DNA"/>
</dbReference>
<dbReference type="AlphaFoldDB" id="A0A9Q2ILI1"/>
<dbReference type="GeneID" id="81474207"/>
<accession>A0A9Q2ILI1</accession>
<evidence type="ECO:0000313" key="4">
    <source>
        <dbReference type="Proteomes" id="UP000661006"/>
    </source>
</evidence>
<evidence type="ECO:0000256" key="1">
    <source>
        <dbReference type="ARBA" id="ARBA00038240"/>
    </source>
</evidence>